<keyword evidence="2" id="KW-1133">Transmembrane helix</keyword>
<dbReference type="PANTHER" id="PTHR11360:SF251">
    <property type="entry name" value="MAJOR FACILITATOR SUPERFAMILY (MFS) PROFILE DOMAIN-CONTAINING PROTEIN"/>
    <property type="match status" value="1"/>
</dbReference>
<dbReference type="OMA" id="TINCFTW"/>
<feature type="transmembrane region" description="Helical" evidence="2">
    <location>
        <begin position="268"/>
        <end position="288"/>
    </location>
</feature>
<dbReference type="GO" id="GO:0022857">
    <property type="term" value="F:transmembrane transporter activity"/>
    <property type="evidence" value="ECO:0007669"/>
    <property type="project" value="InterPro"/>
</dbReference>
<evidence type="ECO:0000256" key="1">
    <source>
        <dbReference type="ARBA" id="ARBA00004141"/>
    </source>
</evidence>
<proteinExistence type="predicted"/>
<feature type="transmembrane region" description="Helical" evidence="2">
    <location>
        <begin position="300"/>
        <end position="319"/>
    </location>
</feature>
<dbReference type="InterPro" id="IPR020846">
    <property type="entry name" value="MFS_dom"/>
</dbReference>
<feature type="transmembrane region" description="Helical" evidence="2">
    <location>
        <begin position="389"/>
        <end position="408"/>
    </location>
</feature>
<dbReference type="GeneID" id="110251790"/>
<dbReference type="PROSITE" id="PS50850">
    <property type="entry name" value="MFS"/>
    <property type="match status" value="1"/>
</dbReference>
<comment type="subcellular location">
    <subcellularLocation>
        <location evidence="1">Membrane</location>
        <topology evidence="1">Multi-pass membrane protein</topology>
    </subcellularLocation>
</comment>
<dbReference type="PANTHER" id="PTHR11360">
    <property type="entry name" value="MONOCARBOXYLATE TRANSPORTER"/>
    <property type="match status" value="1"/>
</dbReference>
<feature type="transmembrane region" description="Helical" evidence="2">
    <location>
        <begin position="358"/>
        <end position="377"/>
    </location>
</feature>
<feature type="transmembrane region" description="Helical" evidence="2">
    <location>
        <begin position="325"/>
        <end position="346"/>
    </location>
</feature>
<feature type="transmembrane region" description="Helical" evidence="2">
    <location>
        <begin position="114"/>
        <end position="133"/>
    </location>
</feature>
<sequence>MEEEDVTDSSPVKEYPEGGWGWVVCAASFLTSFIVFGVHNSFGIIYSTLVNELNLGKAESAWVGSVAGSLNFLCGPIAGYLCNRYGHHAITFAGAFFAVLGLLLTSFVKETSKMYLTYGLLWGIGSGFLFLPSQAVLGHYFHRRFSVAFSIASSGSGVGGLLAAPFINYLLSTTGWENSIRILASCVAILFLCGFIFQPRKTPQEQRDRDCGEEADKTSICSSKLWRCKPYLVFMFAMALFQFCYTVPYIHLFEFSKQVGVPPGKGSWLLGILSISTTISKVIFGQISQLKWVRSSRIHLLQLSIFAMGLATVLCPMATDYNGVLSYVLVYGTFDGCFVGQTCVIVSDIVGHSNLTQGIGMLYGVIAIPLSFGPPIAGWLYKAFGVYDFAFYVAGGIAILTSLILFIVPCIQKKQKASECQSNRLIREQVQESVTQDVVTQQLPQNILTFERSESVYSRKLKSGAIRTTYMVPAGAKEISYDEFQAVRETIV</sequence>
<dbReference type="AlphaFoldDB" id="A0A913Y492"/>
<evidence type="ECO:0000259" key="3">
    <source>
        <dbReference type="PROSITE" id="PS50850"/>
    </source>
</evidence>
<feature type="transmembrane region" description="Helical" evidence="2">
    <location>
        <begin position="145"/>
        <end position="167"/>
    </location>
</feature>
<dbReference type="InterPro" id="IPR036259">
    <property type="entry name" value="MFS_trans_sf"/>
</dbReference>
<protein>
    <recommendedName>
        <fullName evidence="3">Major facilitator superfamily (MFS) profile domain-containing protein</fullName>
    </recommendedName>
</protein>
<feature type="transmembrane region" description="Helical" evidence="2">
    <location>
        <begin position="89"/>
        <end position="108"/>
    </location>
</feature>
<keyword evidence="5" id="KW-1185">Reference proteome</keyword>
<dbReference type="EnsemblMetazoa" id="XM_021058530.2">
    <property type="protein sequence ID" value="XP_020914189.1"/>
    <property type="gene ID" value="LOC110251790"/>
</dbReference>
<dbReference type="Gene3D" id="1.20.1250.20">
    <property type="entry name" value="MFS general substrate transporter like domains"/>
    <property type="match status" value="2"/>
</dbReference>
<dbReference type="Pfam" id="PF07690">
    <property type="entry name" value="MFS_1"/>
    <property type="match status" value="1"/>
</dbReference>
<dbReference type="RefSeq" id="XP_020914189.1">
    <property type="nucleotide sequence ID" value="XM_021058530.2"/>
</dbReference>
<dbReference type="CDD" id="cd17352">
    <property type="entry name" value="MFS_MCT_SLC16"/>
    <property type="match status" value="1"/>
</dbReference>
<accession>A0A913Y492</accession>
<feature type="transmembrane region" description="Helical" evidence="2">
    <location>
        <begin position="231"/>
        <end position="248"/>
    </location>
</feature>
<evidence type="ECO:0000256" key="2">
    <source>
        <dbReference type="SAM" id="Phobius"/>
    </source>
</evidence>
<dbReference type="InterPro" id="IPR050327">
    <property type="entry name" value="Proton-linked_MCT"/>
</dbReference>
<organism evidence="4 5">
    <name type="scientific">Exaiptasia diaphana</name>
    <name type="common">Tropical sea anemone</name>
    <name type="synonym">Aiptasia pulchella</name>
    <dbReference type="NCBI Taxonomy" id="2652724"/>
    <lineage>
        <taxon>Eukaryota</taxon>
        <taxon>Metazoa</taxon>
        <taxon>Cnidaria</taxon>
        <taxon>Anthozoa</taxon>
        <taxon>Hexacorallia</taxon>
        <taxon>Actiniaria</taxon>
        <taxon>Aiptasiidae</taxon>
        <taxon>Exaiptasia</taxon>
    </lineage>
</organism>
<feature type="transmembrane region" description="Helical" evidence="2">
    <location>
        <begin position="20"/>
        <end position="42"/>
    </location>
</feature>
<reference evidence="4" key="1">
    <citation type="submission" date="2022-11" db="UniProtKB">
        <authorList>
            <consortium name="EnsemblMetazoa"/>
        </authorList>
    </citation>
    <scope>IDENTIFICATION</scope>
</reference>
<keyword evidence="2" id="KW-0472">Membrane</keyword>
<feature type="transmembrane region" description="Helical" evidence="2">
    <location>
        <begin position="179"/>
        <end position="197"/>
    </location>
</feature>
<dbReference type="InterPro" id="IPR011701">
    <property type="entry name" value="MFS"/>
</dbReference>
<evidence type="ECO:0000313" key="5">
    <source>
        <dbReference type="Proteomes" id="UP000887567"/>
    </source>
</evidence>
<dbReference type="EnsemblMetazoa" id="XM_028663048.1">
    <property type="protein sequence ID" value="XP_028518849.1"/>
    <property type="gene ID" value="LOC110251790"/>
</dbReference>
<dbReference type="SUPFAM" id="SSF103473">
    <property type="entry name" value="MFS general substrate transporter"/>
    <property type="match status" value="1"/>
</dbReference>
<dbReference type="RefSeq" id="XP_028518849.1">
    <property type="nucleotide sequence ID" value="XM_028663048.1"/>
</dbReference>
<dbReference type="KEGG" id="epa:110251790"/>
<dbReference type="Proteomes" id="UP000887567">
    <property type="component" value="Unplaced"/>
</dbReference>
<evidence type="ECO:0000313" key="4">
    <source>
        <dbReference type="EnsemblMetazoa" id="XP_020914189.1"/>
    </source>
</evidence>
<keyword evidence="2" id="KW-0812">Transmembrane</keyword>
<dbReference type="OrthoDB" id="6499973at2759"/>
<name>A0A913Y492_EXADI</name>
<dbReference type="GO" id="GO:0016020">
    <property type="term" value="C:membrane"/>
    <property type="evidence" value="ECO:0007669"/>
    <property type="project" value="UniProtKB-SubCell"/>
</dbReference>
<feature type="domain" description="Major facilitator superfamily (MFS) profile" evidence="3">
    <location>
        <begin position="20"/>
        <end position="413"/>
    </location>
</feature>